<protein>
    <submittedName>
        <fullName evidence="2">Uncharacterized protein</fullName>
    </submittedName>
</protein>
<evidence type="ECO:0000313" key="3">
    <source>
        <dbReference type="Proteomes" id="UP001159641"/>
    </source>
</evidence>
<feature type="region of interest" description="Disordered" evidence="1">
    <location>
        <begin position="29"/>
        <end position="155"/>
    </location>
</feature>
<accession>A0AB34GG65</accession>
<dbReference type="EMBL" id="JAIQCJ010002247">
    <property type="protein sequence ID" value="KAJ8778272.1"/>
    <property type="molecule type" value="Genomic_DNA"/>
</dbReference>
<name>A0AB34GG65_ESCRO</name>
<keyword evidence="3" id="KW-1185">Reference proteome</keyword>
<evidence type="ECO:0000313" key="2">
    <source>
        <dbReference type="EMBL" id="KAJ8778272.1"/>
    </source>
</evidence>
<reference evidence="2 3" key="1">
    <citation type="submission" date="2022-11" db="EMBL/GenBank/DDBJ databases">
        <title>Whole genome sequence of Eschrichtius robustus ER-17-0199.</title>
        <authorList>
            <person name="Bruniche-Olsen A."/>
            <person name="Black A.N."/>
            <person name="Fields C.J."/>
            <person name="Walden K."/>
            <person name="Dewoody J.A."/>
        </authorList>
    </citation>
    <scope>NUCLEOTIDE SEQUENCE [LARGE SCALE GENOMIC DNA]</scope>
    <source>
        <strain evidence="2">ER-17-0199</strain>
        <tissue evidence="2">Blubber</tissue>
    </source>
</reference>
<proteinExistence type="predicted"/>
<feature type="compositionally biased region" description="Low complexity" evidence="1">
    <location>
        <begin position="126"/>
        <end position="147"/>
    </location>
</feature>
<evidence type="ECO:0000256" key="1">
    <source>
        <dbReference type="SAM" id="MobiDB-lite"/>
    </source>
</evidence>
<gene>
    <name evidence="2" type="ORF">J1605_013771</name>
</gene>
<organism evidence="2 3">
    <name type="scientific">Eschrichtius robustus</name>
    <name type="common">California gray whale</name>
    <name type="synonym">Eschrichtius gibbosus</name>
    <dbReference type="NCBI Taxonomy" id="9764"/>
    <lineage>
        <taxon>Eukaryota</taxon>
        <taxon>Metazoa</taxon>
        <taxon>Chordata</taxon>
        <taxon>Craniata</taxon>
        <taxon>Vertebrata</taxon>
        <taxon>Euteleostomi</taxon>
        <taxon>Mammalia</taxon>
        <taxon>Eutheria</taxon>
        <taxon>Laurasiatheria</taxon>
        <taxon>Artiodactyla</taxon>
        <taxon>Whippomorpha</taxon>
        <taxon>Cetacea</taxon>
        <taxon>Mysticeti</taxon>
        <taxon>Eschrichtiidae</taxon>
        <taxon>Eschrichtius</taxon>
    </lineage>
</organism>
<comment type="caution">
    <text evidence="2">The sequence shown here is derived from an EMBL/GenBank/DDBJ whole genome shotgun (WGS) entry which is preliminary data.</text>
</comment>
<feature type="compositionally biased region" description="Basic and acidic residues" evidence="1">
    <location>
        <begin position="73"/>
        <end position="90"/>
    </location>
</feature>
<sequence length="208" mass="22731">MEWGHEVARGERSEFLLHHWQVERNSFWRLNPGQEHGTPFEVAEGPEPICPRPITSPRNPSKRPPAAGKKPPGRAEEGTVEAERAEERLPSLRPASSLGRNQSLRAPSPGPAPHHRLPPAAPPRPVIIRLRAGGAASAVGVGQSWSSPPRPRHRLNNQTEKFNKQQAEGLVAAAGPGRAAVRWLHLSPFTGGDRRRRAACQAERAAAR</sequence>
<dbReference type="Proteomes" id="UP001159641">
    <property type="component" value="Unassembled WGS sequence"/>
</dbReference>
<dbReference type="AlphaFoldDB" id="A0AB34GG65"/>